<dbReference type="GO" id="GO:0015199">
    <property type="term" value="F:amino-acid betaine transmembrane transporter activity"/>
    <property type="evidence" value="ECO:0007669"/>
    <property type="project" value="TreeGrafter"/>
</dbReference>
<dbReference type="SUPFAM" id="SSF103481">
    <property type="entry name" value="Multidrug resistance efflux transporter EmrE"/>
    <property type="match status" value="1"/>
</dbReference>
<comment type="similarity">
    <text evidence="7">Belongs to the drug/metabolite transporter (DMT) superfamily. Small multidrug resistance (SMR) (TC 2.A.7.1) family.</text>
</comment>
<dbReference type="InterPro" id="IPR037185">
    <property type="entry name" value="EmrE-like"/>
</dbReference>
<keyword evidence="3" id="KW-1003">Cell membrane</keyword>
<name>A0A542XFY2_9MICO</name>
<organism evidence="9 10">
    <name type="scientific">Barrientosiimonas humi</name>
    <dbReference type="NCBI Taxonomy" id="999931"/>
    <lineage>
        <taxon>Bacteria</taxon>
        <taxon>Bacillati</taxon>
        <taxon>Actinomycetota</taxon>
        <taxon>Actinomycetes</taxon>
        <taxon>Micrococcales</taxon>
        <taxon>Dermacoccaceae</taxon>
        <taxon>Barrientosiimonas</taxon>
    </lineage>
</organism>
<protein>
    <submittedName>
        <fullName evidence="9">Small multidrug resistance pump</fullName>
    </submittedName>
</protein>
<keyword evidence="2" id="KW-0813">Transport</keyword>
<dbReference type="AlphaFoldDB" id="A0A542XFY2"/>
<dbReference type="Proteomes" id="UP000318336">
    <property type="component" value="Unassembled WGS sequence"/>
</dbReference>
<comment type="subcellular location">
    <subcellularLocation>
        <location evidence="1 7">Cell membrane</location>
        <topology evidence="1 7">Multi-pass membrane protein</topology>
    </subcellularLocation>
</comment>
<dbReference type="GO" id="GO:0015220">
    <property type="term" value="F:choline transmembrane transporter activity"/>
    <property type="evidence" value="ECO:0007669"/>
    <property type="project" value="TreeGrafter"/>
</dbReference>
<dbReference type="EMBL" id="VFOK01000001">
    <property type="protein sequence ID" value="TQL34729.1"/>
    <property type="molecule type" value="Genomic_DNA"/>
</dbReference>
<sequence length="109" mass="11238">MAWAFLVVAIVCEVFGTASLRMAALGEKRWYAGVLAGYAVAFTCLSLTLRAGMPLGMAYGVWAAVGVALTALVSRVVFREPFSGLMAGGIALIAGGVLLIELGATTPIE</sequence>
<feature type="transmembrane region" description="Helical" evidence="8">
    <location>
        <begin position="30"/>
        <end position="49"/>
    </location>
</feature>
<dbReference type="Pfam" id="PF00893">
    <property type="entry name" value="Multi_Drug_Res"/>
    <property type="match status" value="1"/>
</dbReference>
<evidence type="ECO:0000313" key="9">
    <source>
        <dbReference type="EMBL" id="TQL34729.1"/>
    </source>
</evidence>
<evidence type="ECO:0000256" key="7">
    <source>
        <dbReference type="RuleBase" id="RU003942"/>
    </source>
</evidence>
<feature type="transmembrane region" description="Helical" evidence="8">
    <location>
        <begin position="56"/>
        <end position="78"/>
    </location>
</feature>
<dbReference type="RefSeq" id="WP_142007091.1">
    <property type="nucleotide sequence ID" value="NZ_CAJTBP010000001.1"/>
</dbReference>
<proteinExistence type="inferred from homology"/>
<dbReference type="GO" id="GO:0031460">
    <property type="term" value="P:glycine betaine transport"/>
    <property type="evidence" value="ECO:0007669"/>
    <property type="project" value="TreeGrafter"/>
</dbReference>
<keyword evidence="6 8" id="KW-0472">Membrane</keyword>
<gene>
    <name evidence="9" type="ORF">FB554_2908</name>
</gene>
<dbReference type="GO" id="GO:0015297">
    <property type="term" value="F:antiporter activity"/>
    <property type="evidence" value="ECO:0007669"/>
    <property type="project" value="TreeGrafter"/>
</dbReference>
<feature type="transmembrane region" description="Helical" evidence="8">
    <location>
        <begin position="84"/>
        <end position="104"/>
    </location>
</feature>
<evidence type="ECO:0000256" key="6">
    <source>
        <dbReference type="ARBA" id="ARBA00023136"/>
    </source>
</evidence>
<evidence type="ECO:0000313" key="10">
    <source>
        <dbReference type="Proteomes" id="UP000318336"/>
    </source>
</evidence>
<evidence type="ECO:0000256" key="1">
    <source>
        <dbReference type="ARBA" id="ARBA00004651"/>
    </source>
</evidence>
<dbReference type="PANTHER" id="PTHR30561">
    <property type="entry name" value="SMR FAMILY PROTON-DEPENDENT DRUG EFFLUX TRANSPORTER SUGE"/>
    <property type="match status" value="1"/>
</dbReference>
<accession>A0A542XFY2</accession>
<keyword evidence="4 7" id="KW-0812">Transmembrane</keyword>
<evidence type="ECO:0000256" key="2">
    <source>
        <dbReference type="ARBA" id="ARBA00022448"/>
    </source>
</evidence>
<evidence type="ECO:0000256" key="5">
    <source>
        <dbReference type="ARBA" id="ARBA00022989"/>
    </source>
</evidence>
<keyword evidence="10" id="KW-1185">Reference proteome</keyword>
<dbReference type="OrthoDB" id="3175079at2"/>
<keyword evidence="5 8" id="KW-1133">Transmembrane helix</keyword>
<dbReference type="Gene3D" id="1.10.3730.20">
    <property type="match status" value="1"/>
</dbReference>
<dbReference type="InterPro" id="IPR000390">
    <property type="entry name" value="Small_drug/metabolite_transptr"/>
</dbReference>
<comment type="caution">
    <text evidence="9">The sequence shown here is derived from an EMBL/GenBank/DDBJ whole genome shotgun (WGS) entry which is preliminary data.</text>
</comment>
<dbReference type="PANTHER" id="PTHR30561:SF1">
    <property type="entry name" value="MULTIDRUG TRANSPORTER EMRE"/>
    <property type="match status" value="1"/>
</dbReference>
<dbReference type="InterPro" id="IPR045324">
    <property type="entry name" value="Small_multidrug_res"/>
</dbReference>
<reference evidence="9 10" key="1">
    <citation type="submission" date="2019-06" db="EMBL/GenBank/DDBJ databases">
        <title>Sequencing the genomes of 1000 actinobacteria strains.</title>
        <authorList>
            <person name="Klenk H.-P."/>
        </authorList>
    </citation>
    <scope>NUCLEOTIDE SEQUENCE [LARGE SCALE GENOMIC DNA]</scope>
    <source>
        <strain evidence="9 10">DSM 24617</strain>
    </source>
</reference>
<evidence type="ECO:0000256" key="3">
    <source>
        <dbReference type="ARBA" id="ARBA00022475"/>
    </source>
</evidence>
<evidence type="ECO:0000256" key="4">
    <source>
        <dbReference type="ARBA" id="ARBA00022692"/>
    </source>
</evidence>
<evidence type="ECO:0000256" key="8">
    <source>
        <dbReference type="SAM" id="Phobius"/>
    </source>
</evidence>
<dbReference type="GO" id="GO:0005886">
    <property type="term" value="C:plasma membrane"/>
    <property type="evidence" value="ECO:0007669"/>
    <property type="project" value="UniProtKB-SubCell"/>
</dbReference>